<organism evidence="1 2">
    <name type="scientific">Limosa lapponica baueri</name>
    <dbReference type="NCBI Taxonomy" id="1758121"/>
    <lineage>
        <taxon>Eukaryota</taxon>
        <taxon>Metazoa</taxon>
        <taxon>Chordata</taxon>
        <taxon>Craniata</taxon>
        <taxon>Vertebrata</taxon>
        <taxon>Euteleostomi</taxon>
        <taxon>Archelosauria</taxon>
        <taxon>Archosauria</taxon>
        <taxon>Dinosauria</taxon>
        <taxon>Saurischia</taxon>
        <taxon>Theropoda</taxon>
        <taxon>Coelurosauria</taxon>
        <taxon>Aves</taxon>
        <taxon>Neognathae</taxon>
        <taxon>Neoaves</taxon>
        <taxon>Charadriiformes</taxon>
        <taxon>Scolopacidae</taxon>
        <taxon>Limosa</taxon>
    </lineage>
</organism>
<proteinExistence type="predicted"/>
<dbReference type="AlphaFoldDB" id="A0A2I0T802"/>
<accession>A0A2I0T802</accession>
<protein>
    <submittedName>
        <fullName evidence="1">Uncharacterized protein</fullName>
    </submittedName>
</protein>
<keyword evidence="2" id="KW-1185">Reference proteome</keyword>
<evidence type="ECO:0000313" key="1">
    <source>
        <dbReference type="EMBL" id="PKU29920.1"/>
    </source>
</evidence>
<gene>
    <name evidence="1" type="ORF">llap_19777</name>
</gene>
<dbReference type="Proteomes" id="UP000233556">
    <property type="component" value="Unassembled WGS sequence"/>
</dbReference>
<dbReference type="EMBL" id="KZ515863">
    <property type="protein sequence ID" value="PKU29920.1"/>
    <property type="molecule type" value="Genomic_DNA"/>
</dbReference>
<reference evidence="2" key="2">
    <citation type="submission" date="2017-12" db="EMBL/GenBank/DDBJ databases">
        <title>Genome sequence of the Bar-tailed Godwit (Limosa lapponica baueri).</title>
        <authorList>
            <person name="Lima N.C.B."/>
            <person name="Parody-Merino A.M."/>
            <person name="Battley P.F."/>
            <person name="Fidler A.E."/>
            <person name="Prosdocimi F."/>
        </authorList>
    </citation>
    <scope>NUCLEOTIDE SEQUENCE [LARGE SCALE GENOMIC DNA]</scope>
</reference>
<evidence type="ECO:0000313" key="2">
    <source>
        <dbReference type="Proteomes" id="UP000233556"/>
    </source>
</evidence>
<reference evidence="2" key="1">
    <citation type="submission" date="2017-11" db="EMBL/GenBank/DDBJ databases">
        <authorList>
            <person name="Lima N.C."/>
            <person name="Parody-Merino A.M."/>
            <person name="Battley P.F."/>
            <person name="Fidler A.E."/>
            <person name="Prosdocimi F."/>
        </authorList>
    </citation>
    <scope>NUCLEOTIDE SEQUENCE [LARGE SCALE GENOMIC DNA]</scope>
</reference>
<sequence length="84" mass="9274">MEEDELLLDLAAGEPTCIHDEGLLEATKFKGEVFWSELFAQSVCCPKEPMHVCLVLSQTTEGLKLKRWSEELGLASEKSECASG</sequence>
<name>A0A2I0T802_LIMLA</name>